<dbReference type="PROSITE" id="PS50203">
    <property type="entry name" value="CALPAIN_CAT"/>
    <property type="match status" value="1"/>
</dbReference>
<protein>
    <recommendedName>
        <fullName evidence="6">Calpain catalytic domain-containing protein</fullName>
    </recommendedName>
</protein>
<feature type="compositionally biased region" description="Basic and acidic residues" evidence="5">
    <location>
        <begin position="140"/>
        <end position="156"/>
    </location>
</feature>
<name>A0A9W7BA39_9STRA</name>
<evidence type="ECO:0000313" key="7">
    <source>
        <dbReference type="EMBL" id="GMH87116.1"/>
    </source>
</evidence>
<dbReference type="InterPro" id="IPR038765">
    <property type="entry name" value="Papain-like_cys_pep_sf"/>
</dbReference>
<evidence type="ECO:0000256" key="5">
    <source>
        <dbReference type="SAM" id="MobiDB-lite"/>
    </source>
</evidence>
<evidence type="ECO:0000256" key="3">
    <source>
        <dbReference type="ARBA" id="ARBA00022807"/>
    </source>
</evidence>
<dbReference type="PANTHER" id="PTHR46143">
    <property type="entry name" value="CALPAIN-7"/>
    <property type="match status" value="1"/>
</dbReference>
<feature type="region of interest" description="Disordered" evidence="5">
    <location>
        <begin position="260"/>
        <end position="281"/>
    </location>
</feature>
<evidence type="ECO:0000259" key="6">
    <source>
        <dbReference type="PROSITE" id="PS50203"/>
    </source>
</evidence>
<dbReference type="CDD" id="cd00044">
    <property type="entry name" value="CysPc"/>
    <property type="match status" value="1"/>
</dbReference>
<reference evidence="8" key="1">
    <citation type="journal article" date="2023" name="Commun. Biol.">
        <title>Genome analysis of Parmales, the sister group of diatoms, reveals the evolutionary specialization of diatoms from phago-mixotrophs to photoautotrophs.</title>
        <authorList>
            <person name="Ban H."/>
            <person name="Sato S."/>
            <person name="Yoshikawa S."/>
            <person name="Yamada K."/>
            <person name="Nakamura Y."/>
            <person name="Ichinomiya M."/>
            <person name="Sato N."/>
            <person name="Blanc-Mathieu R."/>
            <person name="Endo H."/>
            <person name="Kuwata A."/>
            <person name="Ogata H."/>
        </authorList>
    </citation>
    <scope>NUCLEOTIDE SEQUENCE [LARGE SCALE GENOMIC DNA]</scope>
    <source>
        <strain evidence="8">NIES 3701</strain>
    </source>
</reference>
<dbReference type="OrthoDB" id="167576at2759"/>
<keyword evidence="2 4" id="KW-0378">Hydrolase</keyword>
<feature type="compositionally biased region" description="Low complexity" evidence="5">
    <location>
        <begin position="262"/>
        <end position="280"/>
    </location>
</feature>
<feature type="region of interest" description="Disordered" evidence="5">
    <location>
        <begin position="122"/>
        <end position="161"/>
    </location>
</feature>
<evidence type="ECO:0000256" key="2">
    <source>
        <dbReference type="ARBA" id="ARBA00022801"/>
    </source>
</evidence>
<proteinExistence type="predicted"/>
<dbReference type="EMBL" id="BRXY01000323">
    <property type="protein sequence ID" value="GMH87116.1"/>
    <property type="molecule type" value="Genomic_DNA"/>
</dbReference>
<dbReference type="Gene3D" id="3.90.70.10">
    <property type="entry name" value="Cysteine proteinases"/>
    <property type="match status" value="1"/>
</dbReference>
<feature type="active site" evidence="4">
    <location>
        <position position="576"/>
    </location>
</feature>
<dbReference type="SUPFAM" id="SSF54001">
    <property type="entry name" value="Cysteine proteinases"/>
    <property type="match status" value="1"/>
</dbReference>
<dbReference type="PANTHER" id="PTHR46143:SF1">
    <property type="entry name" value="CALPAIN-7"/>
    <property type="match status" value="1"/>
</dbReference>
<dbReference type="GO" id="GO:0006508">
    <property type="term" value="P:proteolysis"/>
    <property type="evidence" value="ECO:0007669"/>
    <property type="project" value="UniProtKB-KW"/>
</dbReference>
<evidence type="ECO:0000256" key="1">
    <source>
        <dbReference type="ARBA" id="ARBA00022670"/>
    </source>
</evidence>
<comment type="caution">
    <text evidence="7">The sequence shown here is derived from an EMBL/GenBank/DDBJ whole genome shotgun (WGS) entry which is preliminary data.</text>
</comment>
<keyword evidence="1 4" id="KW-0645">Protease</keyword>
<evidence type="ECO:0000313" key="8">
    <source>
        <dbReference type="Proteomes" id="UP001165085"/>
    </source>
</evidence>
<dbReference type="InterPro" id="IPR036213">
    <property type="entry name" value="Calpain_III_sf"/>
</dbReference>
<sequence>MAEFELAFTLLEEATRLDTDNPANVAGVIEKYQLALNEFSGILDGSSDTLDSNITRLIGENINKYNERVQELYRQLPVASAEAKLVDDDVAQCRMEKDGEELHIPIASLVVEEDWEIMAEAEAKDDPDDRSERGSSVNADAKELQRRHEQRQEQRRLGSAASTALTAALTMDEQLFDKIGEDDSNISSTLKEEAKAVTNAYLEAAQLYLESLKCMESSAKENNLAAGRSLVAVKNRVEEVLDRVEQLKAGKLVGVDRKRSESSASFSSSPTRSSSSRPPSLTKEEIEVLKISSRIGSKTFMPFVDTDVNARAFTTLGEQEYEDVDGLLKLSDSQKRHFYKWARPSEIAQRQRKHVCMYHTISPYTIKQTLVTDCSFIASLCIAASYERRFRKRLVTAIIYPQNKKGTPIYNECGKYIVKLWLNGVARRVIIDDRLPVDRNFNLICSHTTNNTHLELWVSLLEKAFLKLTGAMSYAFPGSNSGIDLYSLTGWVPERLYFGDGKKGKNRGMEDHETSPERIFQRLNSAFSFGDCLTTASVSDQIGTAEAEGVGLVTQHAYGILDVREVSSGRFIFMKNPWSSKGWKGRFSPHDGSWTEKIGRELGYDYVKARQCTDTGLFWICWDDFKAYFTSVHLNWNPSLFKYKYTTHGYWDKSMGPANDKFCVDENPQYVLIPSEESIQKKATFYILLTRHVDVSEQRGDESNDFLTTFVYANGGRRVIYPHEKVVVNGIFSSNPHVLIRLDASSRHKVLNLVLRQYKKQRSITYSLSVYCTSNFSFGPLKDNGVNKFKLTGGWNPSGGTSGRSGMFYQNPQYRVEVGGSKPIEMSAVLKTNPQLSVSLSFVKGGRRVDYIGRDAEVLSSGDYRGAVALCRGKLQPGTYTMIASTWNAGETGGFVINFEGAMKIAEIKQESEMMPHSYKWNARWTHETGVGCANYNRYTENLRIEFEVGSAGEIFGRLAVVGGGGRGIAINASIFELKGGFLDPSASSVGKSCGLVSSSNDGIYKSASGGVTFHFRVKPNVRYACVVSTFEPESGVDFRLDMHSNVKLASVKGGLKKIK</sequence>
<dbReference type="GO" id="GO:0004198">
    <property type="term" value="F:calcium-dependent cysteine-type endopeptidase activity"/>
    <property type="evidence" value="ECO:0007669"/>
    <property type="project" value="InterPro"/>
</dbReference>
<dbReference type="Proteomes" id="UP001165085">
    <property type="component" value="Unassembled WGS sequence"/>
</dbReference>
<dbReference type="AlphaFoldDB" id="A0A9W7BA39"/>
<organism evidence="7 8">
    <name type="scientific">Triparma strigata</name>
    <dbReference type="NCBI Taxonomy" id="1606541"/>
    <lineage>
        <taxon>Eukaryota</taxon>
        <taxon>Sar</taxon>
        <taxon>Stramenopiles</taxon>
        <taxon>Ochrophyta</taxon>
        <taxon>Bolidophyceae</taxon>
        <taxon>Parmales</taxon>
        <taxon>Triparmaceae</taxon>
        <taxon>Triparma</taxon>
    </lineage>
</organism>
<feature type="active site" evidence="4">
    <location>
        <position position="556"/>
    </location>
</feature>
<feature type="active site" evidence="4">
    <location>
        <position position="374"/>
    </location>
</feature>
<accession>A0A9W7BA39</accession>
<dbReference type="SMART" id="SM00230">
    <property type="entry name" value="CysPc"/>
    <property type="match status" value="1"/>
</dbReference>
<keyword evidence="3 4" id="KW-0788">Thiol protease</keyword>
<dbReference type="InterPro" id="IPR001300">
    <property type="entry name" value="Peptidase_C2_calpain_cat"/>
</dbReference>
<evidence type="ECO:0000256" key="4">
    <source>
        <dbReference type="PROSITE-ProRule" id="PRU00239"/>
    </source>
</evidence>
<dbReference type="Pfam" id="PF00648">
    <property type="entry name" value="Peptidase_C2"/>
    <property type="match status" value="1"/>
</dbReference>
<feature type="domain" description="Calpain catalytic" evidence="6">
    <location>
        <begin position="302"/>
        <end position="638"/>
    </location>
</feature>
<dbReference type="InterPro" id="IPR051297">
    <property type="entry name" value="PalB/RIM13"/>
</dbReference>
<dbReference type="Gene3D" id="2.60.120.380">
    <property type="match status" value="2"/>
</dbReference>
<gene>
    <name evidence="7" type="ORF">TrST_g9994</name>
</gene>
<dbReference type="SUPFAM" id="SSF49758">
    <property type="entry name" value="Calpain large subunit, middle domain (domain III)"/>
    <property type="match status" value="2"/>
</dbReference>
<keyword evidence="8" id="KW-1185">Reference proteome</keyword>